<dbReference type="PROSITE" id="PS50943">
    <property type="entry name" value="HTH_CROC1"/>
    <property type="match status" value="1"/>
</dbReference>
<dbReference type="SMART" id="SM00530">
    <property type="entry name" value="HTH_XRE"/>
    <property type="match status" value="1"/>
</dbReference>
<evidence type="ECO:0000259" key="4">
    <source>
        <dbReference type="PROSITE" id="PS50943"/>
    </source>
</evidence>
<dbReference type="PANTHER" id="PTHR36511:SF3">
    <property type="entry name" value="ANTITOXIN HIGA-2"/>
    <property type="match status" value="1"/>
</dbReference>
<feature type="domain" description="HTH cro/C1-type" evidence="4">
    <location>
        <begin position="46"/>
        <end position="102"/>
    </location>
</feature>
<organism evidence="5">
    <name type="scientific">hydrothermal vent metagenome</name>
    <dbReference type="NCBI Taxonomy" id="652676"/>
    <lineage>
        <taxon>unclassified sequences</taxon>
        <taxon>metagenomes</taxon>
        <taxon>ecological metagenomes</taxon>
    </lineage>
</organism>
<dbReference type="Pfam" id="PF01381">
    <property type="entry name" value="HTH_3"/>
    <property type="match status" value="1"/>
</dbReference>
<dbReference type="GO" id="GO:0003677">
    <property type="term" value="F:DNA binding"/>
    <property type="evidence" value="ECO:0007669"/>
    <property type="project" value="UniProtKB-KW"/>
</dbReference>
<dbReference type="CDD" id="cd00093">
    <property type="entry name" value="HTH_XRE"/>
    <property type="match status" value="1"/>
</dbReference>
<dbReference type="InterPro" id="IPR010982">
    <property type="entry name" value="Lambda_DNA-bd_dom_sf"/>
</dbReference>
<dbReference type="InterPro" id="IPR052359">
    <property type="entry name" value="HTH-type_reg/antitoxin"/>
</dbReference>
<dbReference type="EMBL" id="UOFJ01000203">
    <property type="protein sequence ID" value="VAW66033.1"/>
    <property type="molecule type" value="Genomic_DNA"/>
</dbReference>
<dbReference type="InterPro" id="IPR001387">
    <property type="entry name" value="Cro/C1-type_HTH"/>
</dbReference>
<gene>
    <name evidence="5" type="ORF">MNBD_GAMMA10-3375</name>
</gene>
<evidence type="ECO:0000256" key="2">
    <source>
        <dbReference type="ARBA" id="ARBA00023125"/>
    </source>
</evidence>
<dbReference type="SUPFAM" id="SSF47413">
    <property type="entry name" value="lambda repressor-like DNA-binding domains"/>
    <property type="match status" value="1"/>
</dbReference>
<accession>A0A3B0XPJ5</accession>
<protein>
    <submittedName>
        <fullName evidence="5">Antitoxin to RelE-like translational repressor toxin</fullName>
    </submittedName>
</protein>
<evidence type="ECO:0000256" key="1">
    <source>
        <dbReference type="ARBA" id="ARBA00023015"/>
    </source>
</evidence>
<name>A0A3B0XPJ5_9ZZZZ</name>
<keyword evidence="1" id="KW-0805">Transcription regulation</keyword>
<dbReference type="AlphaFoldDB" id="A0A3B0XPJ5"/>
<evidence type="ECO:0000313" key="5">
    <source>
        <dbReference type="EMBL" id="VAW66033.1"/>
    </source>
</evidence>
<keyword evidence="3" id="KW-0804">Transcription</keyword>
<sequence>MVQKRKLFDELMDGVESMEQQRTGKITLRTHEIDDLPPLKIDAEMIRDIREKLHVSRAVFARRLRVSTRTLENWEQGRAKPNAQAAALIIMVSQFPDTLDKLSLLSNYTA</sequence>
<keyword evidence="2" id="KW-0238">DNA-binding</keyword>
<proteinExistence type="predicted"/>
<dbReference type="Gene3D" id="1.10.260.40">
    <property type="entry name" value="lambda repressor-like DNA-binding domains"/>
    <property type="match status" value="1"/>
</dbReference>
<evidence type="ECO:0000256" key="3">
    <source>
        <dbReference type="ARBA" id="ARBA00023163"/>
    </source>
</evidence>
<dbReference type="PANTHER" id="PTHR36511">
    <property type="entry name" value="MERR FAMILY BACTERIAL REGULATORY PROTEIN"/>
    <property type="match status" value="1"/>
</dbReference>
<reference evidence="5" key="1">
    <citation type="submission" date="2018-06" db="EMBL/GenBank/DDBJ databases">
        <authorList>
            <person name="Zhirakovskaya E."/>
        </authorList>
    </citation>
    <scope>NUCLEOTIDE SEQUENCE</scope>
</reference>